<organism evidence="2 3">
    <name type="scientific">Gemella haemolysans</name>
    <dbReference type="NCBI Taxonomy" id="1379"/>
    <lineage>
        <taxon>Bacteria</taxon>
        <taxon>Bacillati</taxon>
        <taxon>Bacillota</taxon>
        <taxon>Bacilli</taxon>
        <taxon>Bacillales</taxon>
        <taxon>Gemellaceae</taxon>
        <taxon>Gemella</taxon>
    </lineage>
</organism>
<feature type="transmembrane region" description="Helical" evidence="1">
    <location>
        <begin position="40"/>
        <end position="58"/>
    </location>
</feature>
<keyword evidence="1" id="KW-1133">Transmembrane helix</keyword>
<comment type="caution">
    <text evidence="2">The sequence shown here is derived from an EMBL/GenBank/DDBJ whole genome shotgun (WGS) entry which is preliminary data.</text>
</comment>
<dbReference type="Proteomes" id="UP001212217">
    <property type="component" value="Unassembled WGS sequence"/>
</dbReference>
<evidence type="ECO:0000256" key="1">
    <source>
        <dbReference type="SAM" id="Phobius"/>
    </source>
</evidence>
<keyword evidence="1" id="KW-0472">Membrane</keyword>
<evidence type="ECO:0000313" key="3">
    <source>
        <dbReference type="Proteomes" id="UP001212217"/>
    </source>
</evidence>
<feature type="transmembrane region" description="Helical" evidence="1">
    <location>
        <begin position="358"/>
        <end position="375"/>
    </location>
</feature>
<feature type="transmembrane region" description="Helical" evidence="1">
    <location>
        <begin position="195"/>
        <end position="213"/>
    </location>
</feature>
<accession>A0AAW6B0F3</accession>
<evidence type="ECO:0000313" key="2">
    <source>
        <dbReference type="EMBL" id="MDB6185309.1"/>
    </source>
</evidence>
<protein>
    <recommendedName>
        <fullName evidence="4">Polymerase</fullName>
    </recommendedName>
</protein>
<feature type="transmembrane region" description="Helical" evidence="1">
    <location>
        <begin position="70"/>
        <end position="89"/>
    </location>
</feature>
<evidence type="ECO:0008006" key="4">
    <source>
        <dbReference type="Google" id="ProtNLM"/>
    </source>
</evidence>
<dbReference type="EMBL" id="JAQMFS010000010">
    <property type="protein sequence ID" value="MDB6185309.1"/>
    <property type="molecule type" value="Genomic_DNA"/>
</dbReference>
<name>A0AAW6B0F3_9BACL</name>
<keyword evidence="1" id="KW-0812">Transmembrane</keyword>
<feature type="transmembrane region" description="Helical" evidence="1">
    <location>
        <begin position="225"/>
        <end position="246"/>
    </location>
</feature>
<feature type="transmembrane region" description="Helical" evidence="1">
    <location>
        <begin position="304"/>
        <end position="329"/>
    </location>
</feature>
<feature type="transmembrane region" description="Helical" evidence="1">
    <location>
        <begin position="149"/>
        <end position="167"/>
    </location>
</feature>
<dbReference type="AlphaFoldDB" id="A0AAW6B0F3"/>
<reference evidence="2" key="1">
    <citation type="submission" date="2023-08" db="EMBL/GenBank/DDBJ databases">
        <title>Dental plaque isolates bound by oral lectin ZG16B.</title>
        <authorList>
            <person name="Ghosh S."/>
        </authorList>
    </citation>
    <scope>NUCLEOTIDE SEQUENCE</scope>
    <source>
        <strain evidence="2">DP3_5B</strain>
    </source>
</reference>
<feature type="transmembrane region" description="Helical" evidence="1">
    <location>
        <begin position="336"/>
        <end position="352"/>
    </location>
</feature>
<sequence length="382" mass="44420">MKITLEKGSLKNLLFYFAYSIYLGYNLLDTSFYSKNINVFGNLLIIIVLVMLILKEVIDFKVNSRDLTLFIILAIIGGLFFNYMGYNYAMLPFFVYSARNVNTTTIVKISYRISLVLLIFIIVSSYLGWITNYITYDGGREREYVGFRYSLFGPAILCNIIFLKVYLEKDNIKWRTLMFLIIGNYALYEFTDSRLTFGLGMLLLILTILIKLFSKFKRVLMNKILIGSYVVSGLLSLYFTIGYNHLSEWHSNINEFLGGRLSLGYSTLKYYGYGLLGKRITLVGNGLDVDGYITTETYDYVDNLYIQLLLKLGLLFLVIFILGMTIVMWRVYRLNDIYLYIIFSLLALHGIIDDLMILPQYNSFWFVIAALFYKTRLDLQNE</sequence>
<proteinExistence type="predicted"/>
<feature type="transmembrane region" description="Helical" evidence="1">
    <location>
        <begin position="109"/>
        <end position="129"/>
    </location>
</feature>
<feature type="transmembrane region" description="Helical" evidence="1">
    <location>
        <begin position="12"/>
        <end position="28"/>
    </location>
</feature>
<dbReference type="RefSeq" id="WP_271986778.1">
    <property type="nucleotide sequence ID" value="NZ_JAQMFS010000010.1"/>
</dbReference>
<gene>
    <name evidence="2" type="ORF">PNO30_00735</name>
</gene>